<dbReference type="SMART" id="SM00835">
    <property type="entry name" value="Cupin_1"/>
    <property type="match status" value="2"/>
</dbReference>
<dbReference type="InterPro" id="IPR014710">
    <property type="entry name" value="RmlC-like_jellyroll"/>
</dbReference>
<evidence type="ECO:0000256" key="3">
    <source>
        <dbReference type="SAM" id="SignalP"/>
    </source>
</evidence>
<protein>
    <submittedName>
        <fullName evidence="5">Oxalate decarboxylase family bicupin</fullName>
    </submittedName>
</protein>
<proteinExistence type="predicted"/>
<dbReference type="PROSITE" id="PS51318">
    <property type="entry name" value="TAT"/>
    <property type="match status" value="1"/>
</dbReference>
<evidence type="ECO:0000256" key="1">
    <source>
        <dbReference type="ARBA" id="ARBA00022723"/>
    </source>
</evidence>
<evidence type="ECO:0000256" key="2">
    <source>
        <dbReference type="SAM" id="MobiDB-lite"/>
    </source>
</evidence>
<dbReference type="InterPro" id="IPR006045">
    <property type="entry name" value="Cupin_1"/>
</dbReference>
<sequence>MTFLARRGLLAAAGALGAAGAARAASFGNPDNPPQGAVNVTNKAGLTEPGPKNPTLAGQFPSFQNPPATDVDGMPLFWASFNNAHKRIQNGGWAREVTQDDFAISETISGVNMRLSAGGIREMHWHQQAEWAIMLYGQCRITTLDEQGRPSVEDVEAGDLWYFPPGLPHSLQGLGPDGAEFLLAFDNGRASEFNTLLLTDWLAHTPPEVLAANFGVPAESFAKIPLNNLWIFQGEVPGPLADDQKNARVVPGARPVTFKLSRMTPNKKTKGGQVQIADGRNFPISQTVAAALVTIEPGGLRELHWHPNADEWQYYIKGEARMTVFNTGPKAQTADFRPGDVGYVRKSLGHYVQNTGSTELQFLEIFKADRFAEVSLSDWLTHVPPELVRQHLNVDQSVIAQWPTDRPDVVPV</sequence>
<organism evidence="5 6">
    <name type="scientific">Rhizosaccharibacter radicis</name>
    <dbReference type="NCBI Taxonomy" id="2782605"/>
    <lineage>
        <taxon>Bacteria</taxon>
        <taxon>Pseudomonadati</taxon>
        <taxon>Pseudomonadota</taxon>
        <taxon>Alphaproteobacteria</taxon>
        <taxon>Acetobacterales</taxon>
        <taxon>Acetobacteraceae</taxon>
        <taxon>Rhizosaccharibacter</taxon>
    </lineage>
</organism>
<feature type="chain" id="PRO_5045131056" evidence="3">
    <location>
        <begin position="25"/>
        <end position="412"/>
    </location>
</feature>
<keyword evidence="6" id="KW-1185">Reference proteome</keyword>
<dbReference type="InterPro" id="IPR011051">
    <property type="entry name" value="RmlC_Cupin_sf"/>
</dbReference>
<feature type="domain" description="Cupin type-1" evidence="4">
    <location>
        <begin position="258"/>
        <end position="400"/>
    </location>
</feature>
<dbReference type="InterPro" id="IPR017774">
    <property type="entry name" value="Bicupin_oxalate_deCO2ase/Oxase"/>
</dbReference>
<evidence type="ECO:0000313" key="6">
    <source>
        <dbReference type="Proteomes" id="UP001524547"/>
    </source>
</evidence>
<dbReference type="Gene3D" id="2.60.120.10">
    <property type="entry name" value="Jelly Rolls"/>
    <property type="match status" value="2"/>
</dbReference>
<accession>A0ABT1W1H8</accession>
<feature type="domain" description="Cupin type-1" evidence="4">
    <location>
        <begin position="82"/>
        <end position="222"/>
    </location>
</feature>
<dbReference type="Pfam" id="PF00190">
    <property type="entry name" value="Cupin_1"/>
    <property type="match status" value="2"/>
</dbReference>
<keyword evidence="3" id="KW-0732">Signal</keyword>
<feature type="signal peptide" evidence="3">
    <location>
        <begin position="1"/>
        <end position="24"/>
    </location>
</feature>
<evidence type="ECO:0000313" key="5">
    <source>
        <dbReference type="EMBL" id="MCQ8242449.1"/>
    </source>
</evidence>
<gene>
    <name evidence="5" type="ORF">NFI88_16570</name>
</gene>
<keyword evidence="1" id="KW-0479">Metal-binding</keyword>
<dbReference type="RefSeq" id="WP_422921200.1">
    <property type="nucleotide sequence ID" value="NZ_JAMZEJ010000011.1"/>
</dbReference>
<evidence type="ECO:0000259" key="4">
    <source>
        <dbReference type="SMART" id="SM00835"/>
    </source>
</evidence>
<feature type="region of interest" description="Disordered" evidence="2">
    <location>
        <begin position="24"/>
        <end position="65"/>
    </location>
</feature>
<dbReference type="PANTHER" id="PTHR35848">
    <property type="entry name" value="OXALATE-BINDING PROTEIN"/>
    <property type="match status" value="1"/>
</dbReference>
<dbReference type="CDD" id="cd20305">
    <property type="entry name" value="cupin_OxDC_C"/>
    <property type="match status" value="1"/>
</dbReference>
<dbReference type="PANTHER" id="PTHR35848:SF9">
    <property type="entry name" value="SLL1358 PROTEIN"/>
    <property type="match status" value="1"/>
</dbReference>
<dbReference type="InterPro" id="IPR051610">
    <property type="entry name" value="GPI/OXD"/>
</dbReference>
<name>A0ABT1W1H8_9PROT</name>
<dbReference type="SUPFAM" id="SSF51182">
    <property type="entry name" value="RmlC-like cupins"/>
    <property type="match status" value="1"/>
</dbReference>
<reference evidence="5 6" key="1">
    <citation type="submission" date="2022-06" db="EMBL/GenBank/DDBJ databases">
        <title>Rhizosaccharibacter gen. nov. sp. nov. KSS12, endophytic bacteria isolated from sugarcane.</title>
        <authorList>
            <person name="Pitiwittayakul N."/>
        </authorList>
    </citation>
    <scope>NUCLEOTIDE SEQUENCE [LARGE SCALE GENOMIC DNA]</scope>
    <source>
        <strain evidence="5 6">KSS12</strain>
    </source>
</reference>
<dbReference type="Proteomes" id="UP001524547">
    <property type="component" value="Unassembled WGS sequence"/>
</dbReference>
<dbReference type="CDD" id="cd20304">
    <property type="entry name" value="cupin_OxDC_N"/>
    <property type="match status" value="1"/>
</dbReference>
<comment type="caution">
    <text evidence="5">The sequence shown here is derived from an EMBL/GenBank/DDBJ whole genome shotgun (WGS) entry which is preliminary data.</text>
</comment>
<dbReference type="InterPro" id="IPR006311">
    <property type="entry name" value="TAT_signal"/>
</dbReference>
<dbReference type="NCBIfam" id="TIGR03404">
    <property type="entry name" value="bicupin_oxalic"/>
    <property type="match status" value="1"/>
</dbReference>
<dbReference type="EMBL" id="JAMZEJ010000011">
    <property type="protein sequence ID" value="MCQ8242449.1"/>
    <property type="molecule type" value="Genomic_DNA"/>
</dbReference>